<evidence type="ECO:0000256" key="5">
    <source>
        <dbReference type="ARBA" id="ARBA00023136"/>
    </source>
</evidence>
<comment type="similarity">
    <text evidence="2">Belongs to the mesothelin family.</text>
</comment>
<feature type="compositionally biased region" description="Low complexity" evidence="7">
    <location>
        <begin position="2854"/>
        <end position="2875"/>
    </location>
</feature>
<evidence type="ECO:0000256" key="7">
    <source>
        <dbReference type="SAM" id="MobiDB-lite"/>
    </source>
</evidence>
<evidence type="ECO:0000313" key="8">
    <source>
        <dbReference type="EMBL" id="KAG5266701.1"/>
    </source>
</evidence>
<name>A0AAV6FYA8_9TELE</name>
<dbReference type="PANTHER" id="PTHR23412:SF6">
    <property type="entry name" value="MESOTHELIN"/>
    <property type="match status" value="1"/>
</dbReference>
<evidence type="ECO:0000256" key="3">
    <source>
        <dbReference type="ARBA" id="ARBA00022729"/>
    </source>
</evidence>
<dbReference type="PANTHER" id="PTHR23412">
    <property type="entry name" value="STEREOCILIN RELATED"/>
    <property type="match status" value="1"/>
</dbReference>
<dbReference type="InterPro" id="IPR026664">
    <property type="entry name" value="Stereocilin-rel"/>
</dbReference>
<feature type="region of interest" description="Disordered" evidence="7">
    <location>
        <begin position="2854"/>
        <end position="2878"/>
    </location>
</feature>
<keyword evidence="3" id="KW-0732">Signal</keyword>
<sequence>MLNLTLTALAPRFPTFQPSDFTLWFQVNLAVLLVSIPDLQSSRDYLEQRLPPGCTPPPPPVGVCAETVVDEESLCANASSISEQDLLASVNSTGTLCNFSMGDLACSSLESLSADGLATLLECKLPNSNSYPKETWKAFFVKVAGILDEALVQYSGKVQNLTLSVPTVLEVIREVKLNDLTEAQLKDKAFISQWFNIRLGSFLPSVTPMFLTCLTNQSFSCETFQAVVAALSNRSTAMNEEQKKAIFTSFLYPFLSRGDSSDPGCITGTMGSKDWLQTNFGQFFGLSPLEDLQKLNVNFSSFESLELLTPSQAAQLTLTSGALNDTTKITAIFQVLLVGDALENVDAFLTTLSAAPELATLDLLSPEQKAELVLDPSTGALENVTVLKEVFVSVTASPEVEQLDDFFQTFVIFTIQQNITYITNTAVRDTMLNLTLTALAPRFPTFQPSDFTLWFQVNLAVLLVSIRPASLNVIPMNISCDSLKAIIGAFDQIFENAPTGCLSRPPVKQRLPGTEVASSISEQDLLASVNSTGTLCNFSMGDLACSSLESLSADGLATLLECKLPNSNSYPKETWKAFFVKVAGILDEALVQYSGKVQNLTLSVPTVLEVIREVKLNDLTEAQLKDKAFISQWFNIRLGSFLPSVTPMFLTCLTNQSFSCETFQAVVAALSNRSTAMNEEQKKAIFTSFLYPFLSRGDSSDPGCITGTMGSKDWLQTNFGQFSVYAPLEDLQKLNVNFSSFESLELLTPSQAAQLTLTSGALNDTTKITAIFQVLLVGDALENVDAFLTTLSSAPEIPDFAPPVRDFVMNSTFQVISVNFLHFDVSAWISWFQVKLIPILPSFTTVMLTQTTAQANCTNYQVIVRGMGIVFEKMPLTRRKGIANVLVQHLKQFSARFSEIEQKAELVLDPSTGALENVTVLKEVFVSVTASPEVEQLDDFFQTFVIFTIQQNITYITNTAVRDTMLNLTLTALAPRFPTFQPSDFTLWFQVNLAVLLVSIRPASLNVIPMNISCDSLKAIIGAFDESLKTLPPGVSADLQSSRDYLEQRLPPGCTPPPPPVGVLESLSADGLATLLECKLPNSNSYPKETWKAFFVKVAGILDEALVQYSGKVQNLTLSVPTVLEVIREVKLNDLTEAQLKDKAFISQWFNIRLGSFLPSVTPMFLTCLTNQSFSCETFQAVVAALSNRSTAMNEEQKKAIFTSFLYPFLSRGDSSDPGCITGTMGSKDWLQTNFGQFSVYAPLEDLQKLNVNFSSFESLELLTPSQAAQLTLTSGALNDTTKITAIFQVLLVGDALENVDAFLTTLSAAPEIPDFAPPVRDFVMNSTFQVISVNFLHFDVSAWISWFQVKLIPILPSFTTVMLTQTTAQANCTNYQVIVRGMGIVFEKMPLTRRKGIANVLVQHLKQFSARFSEIACRLDIQNDAQWLEVNLGPFAKEVDYSALKELNITGASVISSFTAGQKAEFILDSSNGATQDESLVGNIVTSLLESNDESQLTGFFTSVNNIAVEKNLTAIPTGVRDIVLNLTLTGLAPKFHYFSPENFALWFQNYLVLFLPSIDPTGLAVIPTNISCDSYREIVEGFNSVFAQLSVVQSENIFSFNKQYMMGQSTGLSCVQSVGSDKDWILKNFGQFSIFAPYTDLLLLKSDFNGVEAREVLTETQLSELASIPGQLKSPEDVQKVMAEITPTNFAAFFKVVSPAIEKLQDNYTVEVKAVFLQAIFDRGNLSSPTVPDLEIVIWVNVLLRPLLNSLSIAQVAPYFSIIKDRSCNIIQEGINALDSSHSSLTSEIQKEIEHNIQLLLKGPTPVRCYSGGSFYIFLKSTFLNFGFPDLSNFLSLIPYDRQPEILNSIKPSELNAYLSEPSVITNSSDLCIVLSNYNKTLDYLELVTDPQLQQQILPCVWSLALSATTPDEAKRWFDVALKNYLKFLTKDLISVSFIQNASCLSYRKLVSIMGSSFNYSTANFTQSDVYASIKAYLTQDGTPRCYNATVSELNSTPWFVDYIGPFISYTSVSDLQSFCSSSQLGIFLENPANIQLFGNSAVSSTVTSYFITQLYTLNPTFSPVSLPGNLLCLAPVSAYEDLGKIDSITMLYRLKLICNGTEPEISAALVANLPQISVSTIQSLGNESTSLTVGQISQTSSSVLVSSLSTLSVVSGWNQGQVNAIIQSITQTMQITTAATLVSLGTLIQGVPTATISSITSTQLLTTISNTVFINNMLTAPTIVQQTYIKKIISIDQSITQLMVNVPNALAGSIPRVLLTSSNSAIASQLNQKTWKPQQAVMFFDTVASAVDDTEELSQSVLQGFSCSSVQTISKVKVQRLIRACRPRLGRRKVVLGESQLTCMYNYEKSEASQNFTEYPTDMLLYFNYDQVDKANCKSYFQALSSADFSVISSGLSIKTTLWNNAKSCLGITGFSLSSEDVGILGNMVCTLDGTYIQNSDPAILEKLKNCPDFTDAQVSAIETLLFTRNTIYGNSSTWNQQTLQDLGILPLYLTQTFWDNFSTSEKRAFLRSFLPSLRSQKVQKRKLRRLFRRCNHQLRRRFIRRAGCVLGNITESTVNDPSFPFGYDATQFDLCLDLDILKNNLATVTKKVDDEDFQTIILAKLNQAYPEGLKDSELQLLGSTARVATTDDISKWNITLIDTLAALMNTDDGEWNTTMSKAVIMKYLSTAKNTLGSDEINTIGSKLCGLDTSVLSSITSASLKDAETMDLSSCSGQQKTALYTTAKVSFLSVRQQRSTRAATSYYQLISPYLGGASLADIRSLAAENVSMDITTFLTLNRDVIKNLSVREVLGLLGSININDLKTFENNSIIKAWITEQLQSELDKLGLGLTGGKASVATVTATPLANATNNASNTTTTTATTVRPSTNRGDVSHQNSLALRMCVLLISLLMLH</sequence>
<dbReference type="Proteomes" id="UP000823561">
    <property type="component" value="Chromosome 18"/>
</dbReference>
<gene>
    <name evidence="8" type="ORF">AALO_G00235150</name>
</gene>
<comment type="caution">
    <text evidence="8">The sequence shown here is derived from an EMBL/GenBank/DDBJ whole genome shotgun (WGS) entry which is preliminary data.</text>
</comment>
<proteinExistence type="inferred from homology"/>
<dbReference type="EMBL" id="JADWDJ010000018">
    <property type="protein sequence ID" value="KAG5266701.1"/>
    <property type="molecule type" value="Genomic_DNA"/>
</dbReference>
<evidence type="ECO:0000256" key="2">
    <source>
        <dbReference type="ARBA" id="ARBA00011016"/>
    </source>
</evidence>
<keyword evidence="5" id="KW-0472">Membrane</keyword>
<evidence type="ECO:0000256" key="4">
    <source>
        <dbReference type="ARBA" id="ARBA00022889"/>
    </source>
</evidence>
<organism evidence="8 9">
    <name type="scientific">Alosa alosa</name>
    <name type="common">allis shad</name>
    <dbReference type="NCBI Taxonomy" id="278164"/>
    <lineage>
        <taxon>Eukaryota</taxon>
        <taxon>Metazoa</taxon>
        <taxon>Chordata</taxon>
        <taxon>Craniata</taxon>
        <taxon>Vertebrata</taxon>
        <taxon>Euteleostomi</taxon>
        <taxon>Actinopterygii</taxon>
        <taxon>Neopterygii</taxon>
        <taxon>Teleostei</taxon>
        <taxon>Clupei</taxon>
        <taxon>Clupeiformes</taxon>
        <taxon>Clupeoidei</taxon>
        <taxon>Clupeidae</taxon>
        <taxon>Alosa</taxon>
    </lineage>
</organism>
<evidence type="ECO:0000313" key="9">
    <source>
        <dbReference type="Proteomes" id="UP000823561"/>
    </source>
</evidence>
<reference evidence="8" key="1">
    <citation type="submission" date="2020-10" db="EMBL/GenBank/DDBJ databases">
        <title>Chromosome-scale genome assembly of the Allis shad, Alosa alosa.</title>
        <authorList>
            <person name="Margot Z."/>
            <person name="Christophe K."/>
            <person name="Cabau C."/>
            <person name="Louis A."/>
            <person name="Berthelot C."/>
            <person name="Parey E."/>
            <person name="Roest Crollius H."/>
            <person name="Montfort J."/>
            <person name="Robinson-Rechavi M."/>
            <person name="Bucao C."/>
            <person name="Bouchez O."/>
            <person name="Gislard M."/>
            <person name="Lluch J."/>
            <person name="Milhes M."/>
            <person name="Lampietro C."/>
            <person name="Lopez Roques C."/>
            <person name="Donnadieu C."/>
            <person name="Braasch I."/>
            <person name="Desvignes T."/>
            <person name="Postlethwait J."/>
            <person name="Bobe J."/>
            <person name="Guiguen Y."/>
        </authorList>
    </citation>
    <scope>NUCLEOTIDE SEQUENCE</scope>
    <source>
        <strain evidence="8">M-15738</strain>
        <tissue evidence="8">Blood</tissue>
    </source>
</reference>
<dbReference type="GO" id="GO:0007160">
    <property type="term" value="P:cell-matrix adhesion"/>
    <property type="evidence" value="ECO:0007669"/>
    <property type="project" value="TreeGrafter"/>
</dbReference>
<dbReference type="GO" id="GO:0016020">
    <property type="term" value="C:membrane"/>
    <property type="evidence" value="ECO:0007669"/>
    <property type="project" value="UniProtKB-SubCell"/>
</dbReference>
<protein>
    <submittedName>
        <fullName evidence="8">Uncharacterized protein</fullName>
    </submittedName>
</protein>
<keyword evidence="6" id="KW-0325">Glycoprotein</keyword>
<accession>A0AAV6FYA8</accession>
<dbReference type="InterPro" id="IPR010335">
    <property type="entry name" value="Mesothelin"/>
</dbReference>
<dbReference type="Pfam" id="PF06060">
    <property type="entry name" value="Mesothelin"/>
    <property type="match status" value="1"/>
</dbReference>
<evidence type="ECO:0000256" key="6">
    <source>
        <dbReference type="ARBA" id="ARBA00023180"/>
    </source>
</evidence>
<keyword evidence="4" id="KW-0130">Cell adhesion</keyword>
<evidence type="ECO:0000256" key="1">
    <source>
        <dbReference type="ARBA" id="ARBA00004370"/>
    </source>
</evidence>
<keyword evidence="9" id="KW-1185">Reference proteome</keyword>
<dbReference type="GO" id="GO:0009986">
    <property type="term" value="C:cell surface"/>
    <property type="evidence" value="ECO:0007669"/>
    <property type="project" value="TreeGrafter"/>
</dbReference>
<comment type="subcellular location">
    <subcellularLocation>
        <location evidence="1">Membrane</location>
    </subcellularLocation>
</comment>